<dbReference type="Pfam" id="PF13304">
    <property type="entry name" value="AAA_21"/>
    <property type="match status" value="1"/>
</dbReference>
<dbReference type="SUPFAM" id="SSF52540">
    <property type="entry name" value="P-loop containing nucleoside triphosphate hydrolases"/>
    <property type="match status" value="1"/>
</dbReference>
<feature type="domain" description="AAA+ ATPase" evidence="1">
    <location>
        <begin position="34"/>
        <end position="343"/>
    </location>
</feature>
<dbReference type="InterPro" id="IPR003593">
    <property type="entry name" value="AAA+_ATPase"/>
</dbReference>
<evidence type="ECO:0000313" key="2">
    <source>
        <dbReference type="EMBL" id="TPF75936.1"/>
    </source>
</evidence>
<dbReference type="EMBL" id="VEWJ01000004">
    <property type="protein sequence ID" value="TPF75936.1"/>
    <property type="molecule type" value="Genomic_DNA"/>
</dbReference>
<gene>
    <name evidence="2" type="ORF">FHY56_08380</name>
</gene>
<dbReference type="GO" id="GO:0016887">
    <property type="term" value="F:ATP hydrolysis activity"/>
    <property type="evidence" value="ECO:0007669"/>
    <property type="project" value="InterPro"/>
</dbReference>
<dbReference type="InterPro" id="IPR003959">
    <property type="entry name" value="ATPase_AAA_core"/>
</dbReference>
<reference evidence="2 3" key="1">
    <citation type="journal article" date="2003" name="Int. J. Syst. Evol. Microbiol.">
        <title>Towards a standardized format for the description of a novel species (of an established genus): Ochrobactrum gallinifaecis sp. nov.</title>
        <authorList>
            <person name="Kampfer P."/>
            <person name="Buczolits S."/>
            <person name="Albrecht A."/>
            <person name="Busse H.J."/>
            <person name="Stackebrandt E."/>
        </authorList>
    </citation>
    <scope>NUCLEOTIDE SEQUENCE [LARGE SCALE GENOMIC DNA]</scope>
    <source>
        <strain evidence="2 3">ISO 196</strain>
    </source>
</reference>
<dbReference type="InterPro" id="IPR027417">
    <property type="entry name" value="P-loop_NTPase"/>
</dbReference>
<dbReference type="InterPro" id="IPR051396">
    <property type="entry name" value="Bact_Antivir_Def_Nuclease"/>
</dbReference>
<dbReference type="PANTHER" id="PTHR43581:SF2">
    <property type="entry name" value="EXCINUCLEASE ATPASE SUBUNIT"/>
    <property type="match status" value="1"/>
</dbReference>
<accession>A0A502BRN5</accession>
<keyword evidence="3" id="KW-1185">Reference proteome</keyword>
<proteinExistence type="predicted"/>
<dbReference type="SMART" id="SM00382">
    <property type="entry name" value="AAA"/>
    <property type="match status" value="1"/>
</dbReference>
<protein>
    <recommendedName>
        <fullName evidence="1">AAA+ ATPase domain-containing protein</fullName>
    </recommendedName>
</protein>
<dbReference type="GO" id="GO:0005524">
    <property type="term" value="F:ATP binding"/>
    <property type="evidence" value="ECO:0007669"/>
    <property type="project" value="InterPro"/>
</dbReference>
<evidence type="ECO:0000313" key="3">
    <source>
        <dbReference type="Proteomes" id="UP000315388"/>
    </source>
</evidence>
<dbReference type="Gene3D" id="3.40.50.300">
    <property type="entry name" value="P-loop containing nucleotide triphosphate hydrolases"/>
    <property type="match status" value="1"/>
</dbReference>
<comment type="caution">
    <text evidence="2">The sequence shown here is derived from an EMBL/GenBank/DDBJ whole genome shotgun (WGS) entry which is preliminary data.</text>
</comment>
<organism evidence="2 3">
    <name type="scientific">Brucella gallinifaecis</name>
    <dbReference type="NCBI Taxonomy" id="215590"/>
    <lineage>
        <taxon>Bacteria</taxon>
        <taxon>Pseudomonadati</taxon>
        <taxon>Pseudomonadota</taxon>
        <taxon>Alphaproteobacteria</taxon>
        <taxon>Hyphomicrobiales</taxon>
        <taxon>Brucellaceae</taxon>
        <taxon>Brucella/Ochrobactrum group</taxon>
        <taxon>Brucella</taxon>
    </lineage>
</organism>
<sequence>MESNMPIQNFSELEVQSVIIENFRCIKFAKVDINSKITVLIGKNGSGKTSILDAIAIALQRFQNAWEYSNKTRQISRSERIDSGDITSNQDFSLIDLIMKSPTNNIFGEITTRIRCHSNKVIANDNFASLVNEINGYNGKFHKPLFIYYSQSRSFESFKSSKTSALSEDSLDGNLRVISSLEEWWDQRDAQEARTVRDNGHHDFRDPQLEAIRNLVRRIEGFKEIFYSASLRPQGLYFRKNNGSSVHVSKLSSGERSYIILLADLARRLQLSAPEKDLSSIPGIVLIDEIELNLHPAWQSEIIQTIQEVFSSCQFIITTHSPQVISAIESLNVRNVRRSDNGDITLDTPKSTRGRSSNYLLEGVFEAKERLPEVDKLIYDFNNSIERADLDKAESLFAKIQNIIEGMPSDLLILKKRIRELREQK</sequence>
<dbReference type="AlphaFoldDB" id="A0A502BRN5"/>
<dbReference type="CDD" id="cd00267">
    <property type="entry name" value="ABC_ATPase"/>
    <property type="match status" value="1"/>
</dbReference>
<dbReference type="PANTHER" id="PTHR43581">
    <property type="entry name" value="ATP/GTP PHOSPHATASE"/>
    <property type="match status" value="1"/>
</dbReference>
<evidence type="ECO:0000259" key="1">
    <source>
        <dbReference type="SMART" id="SM00382"/>
    </source>
</evidence>
<name>A0A502BRN5_9HYPH</name>
<dbReference type="Proteomes" id="UP000315388">
    <property type="component" value="Unassembled WGS sequence"/>
</dbReference>